<dbReference type="CDD" id="cd00085">
    <property type="entry name" value="HNHc"/>
    <property type="match status" value="1"/>
</dbReference>
<feature type="region of interest" description="Disordered" evidence="1">
    <location>
        <begin position="238"/>
        <end position="257"/>
    </location>
</feature>
<feature type="domain" description="HNH" evidence="2">
    <location>
        <begin position="296"/>
        <end position="335"/>
    </location>
</feature>
<dbReference type="Pfam" id="PF01844">
    <property type="entry name" value="HNH"/>
    <property type="match status" value="1"/>
</dbReference>
<dbReference type="InterPro" id="IPR003615">
    <property type="entry name" value="HNH_nuc"/>
</dbReference>
<accession>A0A482ISS2</accession>
<dbReference type="RefSeq" id="WP_111733455.1">
    <property type="nucleotide sequence ID" value="NZ_CP037900.1"/>
</dbReference>
<proteinExistence type="predicted"/>
<dbReference type="InterPro" id="IPR002711">
    <property type="entry name" value="HNH"/>
</dbReference>
<dbReference type="AlphaFoldDB" id="A0A482ISS2"/>
<dbReference type="OrthoDB" id="9802640at2"/>
<evidence type="ECO:0000313" key="5">
    <source>
        <dbReference type="Proteomes" id="UP000253772"/>
    </source>
</evidence>
<protein>
    <submittedName>
        <fullName evidence="4">DUF3578 domain-containing protein</fullName>
    </submittedName>
</protein>
<dbReference type="Pfam" id="PF12102">
    <property type="entry name" value="MrcB_N"/>
    <property type="match status" value="1"/>
</dbReference>
<feature type="domain" description="Type IV methyl-directed restriction enzyme EcoKMcrB subunit DNA-binding" evidence="3">
    <location>
        <begin position="26"/>
        <end position="197"/>
    </location>
</feature>
<gene>
    <name evidence="4" type="ORF">DDF84_010330</name>
</gene>
<evidence type="ECO:0000313" key="4">
    <source>
        <dbReference type="EMBL" id="QBP10124.1"/>
    </source>
</evidence>
<dbReference type="InterPro" id="IPR021961">
    <property type="entry name" value="McrB_DNA-bd"/>
</dbReference>
<dbReference type="Proteomes" id="UP000253772">
    <property type="component" value="Chromosome c1"/>
</dbReference>
<evidence type="ECO:0000259" key="2">
    <source>
        <dbReference type="Pfam" id="PF01844"/>
    </source>
</evidence>
<dbReference type="EMBL" id="CP037900">
    <property type="protein sequence ID" value="QBP10124.1"/>
    <property type="molecule type" value="Genomic_DNA"/>
</dbReference>
<name>A0A482ISS2_9BURK</name>
<organism evidence="4 5">
    <name type="scientific">Cupriavidus metallidurans</name>
    <dbReference type="NCBI Taxonomy" id="119219"/>
    <lineage>
        <taxon>Bacteria</taxon>
        <taxon>Pseudomonadati</taxon>
        <taxon>Pseudomonadota</taxon>
        <taxon>Betaproteobacteria</taxon>
        <taxon>Burkholderiales</taxon>
        <taxon>Burkholderiaceae</taxon>
        <taxon>Cupriavidus</taxon>
    </lineage>
</organism>
<dbReference type="Gene3D" id="1.10.30.50">
    <property type="match status" value="1"/>
</dbReference>
<evidence type="ECO:0000256" key="1">
    <source>
        <dbReference type="SAM" id="MobiDB-lite"/>
    </source>
</evidence>
<sequence length="379" mass="41635">MIELETVLSDYARTKSQFKRVPSGNSTPALLAIRQGIPDAFRRFISLAGLNPDDFRVYGSAGQVNFSTAAVPWVVICKRTVTTSATDGYYVAALFAEDMSSVTLSLNQGYTAFRERYGDNRVAYGKLEDCARAALTKLPLHPGFVAGPIDLHSNGELALGYQAGSILAKSYKTGMTPQESEIQEDVELLLRAYLDLAERYPKSLVDLDVGISDEALQEAVESFAVYGEDAKGEVDVYPATTGPQPPPEMGESKGKRKYVRSPRILGRALAMSRHICAFATEDDPHISFMSRKTKKNYVEAHHVVPFSYQGRFAHSLDVEENIVALCPNCHRKLHHGTAAEKNAPLERLLNERHVALGSRGISVSLSELKAMYKSLSADD</sequence>
<dbReference type="GO" id="GO:0008270">
    <property type="term" value="F:zinc ion binding"/>
    <property type="evidence" value="ECO:0007669"/>
    <property type="project" value="InterPro"/>
</dbReference>
<reference evidence="4 5" key="1">
    <citation type="submission" date="2019-03" db="EMBL/GenBank/DDBJ databases">
        <title>Comparative insights into the high quality Complete genome sequence of highly metal resistant Cupriavidus metallidurans strain BS1 isolated from a gold-copper mine.</title>
        <authorList>
            <person name="Mazhar H.S."/>
            <person name="Rensing C."/>
        </authorList>
    </citation>
    <scope>NUCLEOTIDE SEQUENCE [LARGE SCALE GENOMIC DNA]</scope>
    <source>
        <strain evidence="4 5">BS1</strain>
    </source>
</reference>
<dbReference type="GO" id="GO:0004519">
    <property type="term" value="F:endonuclease activity"/>
    <property type="evidence" value="ECO:0007669"/>
    <property type="project" value="InterPro"/>
</dbReference>
<evidence type="ECO:0000259" key="3">
    <source>
        <dbReference type="Pfam" id="PF12102"/>
    </source>
</evidence>
<dbReference type="GO" id="GO:0003676">
    <property type="term" value="F:nucleic acid binding"/>
    <property type="evidence" value="ECO:0007669"/>
    <property type="project" value="InterPro"/>
</dbReference>
<dbReference type="Gene3D" id="3.30.920.90">
    <property type="match status" value="1"/>
</dbReference>